<feature type="compositionally biased region" description="Basic residues" evidence="1">
    <location>
        <begin position="8"/>
        <end position="23"/>
    </location>
</feature>
<accession>A0A9N8E0M4</accession>
<feature type="region of interest" description="Disordered" evidence="1">
    <location>
        <begin position="39"/>
        <end position="262"/>
    </location>
</feature>
<protein>
    <submittedName>
        <fullName evidence="2">Uncharacterized protein</fullName>
    </submittedName>
</protein>
<dbReference type="AlphaFoldDB" id="A0A9N8E0M4"/>
<feature type="compositionally biased region" description="Low complexity" evidence="1">
    <location>
        <begin position="211"/>
        <end position="236"/>
    </location>
</feature>
<dbReference type="Proteomes" id="UP001153069">
    <property type="component" value="Unassembled WGS sequence"/>
</dbReference>
<feature type="compositionally biased region" description="Acidic residues" evidence="1">
    <location>
        <begin position="367"/>
        <end position="381"/>
    </location>
</feature>
<name>A0A9N8E0M4_9STRA</name>
<gene>
    <name evidence="2" type="ORF">SEMRO_530_G161130.1</name>
</gene>
<organism evidence="2 3">
    <name type="scientific">Seminavis robusta</name>
    <dbReference type="NCBI Taxonomy" id="568900"/>
    <lineage>
        <taxon>Eukaryota</taxon>
        <taxon>Sar</taxon>
        <taxon>Stramenopiles</taxon>
        <taxon>Ochrophyta</taxon>
        <taxon>Bacillariophyta</taxon>
        <taxon>Bacillariophyceae</taxon>
        <taxon>Bacillariophycidae</taxon>
        <taxon>Naviculales</taxon>
        <taxon>Naviculaceae</taxon>
        <taxon>Seminavis</taxon>
    </lineage>
</organism>
<feature type="region of interest" description="Disordered" evidence="1">
    <location>
        <begin position="362"/>
        <end position="412"/>
    </location>
</feature>
<evidence type="ECO:0000256" key="1">
    <source>
        <dbReference type="SAM" id="MobiDB-lite"/>
    </source>
</evidence>
<feature type="region of interest" description="Disordered" evidence="1">
    <location>
        <begin position="444"/>
        <end position="496"/>
    </location>
</feature>
<feature type="compositionally biased region" description="Basic and acidic residues" evidence="1">
    <location>
        <begin position="195"/>
        <end position="206"/>
    </location>
</feature>
<dbReference type="EMBL" id="CAICTM010000529">
    <property type="protein sequence ID" value="CAB9512328.1"/>
    <property type="molecule type" value="Genomic_DNA"/>
</dbReference>
<feature type="compositionally biased region" description="Pro residues" evidence="1">
    <location>
        <begin position="149"/>
        <end position="159"/>
    </location>
</feature>
<feature type="compositionally biased region" description="Low complexity" evidence="1">
    <location>
        <begin position="175"/>
        <end position="186"/>
    </location>
</feature>
<reference evidence="2" key="1">
    <citation type="submission" date="2020-06" db="EMBL/GenBank/DDBJ databases">
        <authorList>
            <consortium name="Plant Systems Biology data submission"/>
        </authorList>
    </citation>
    <scope>NUCLEOTIDE SEQUENCE</scope>
    <source>
        <strain evidence="2">D6</strain>
    </source>
</reference>
<feature type="compositionally biased region" description="Low complexity" evidence="1">
    <location>
        <begin position="544"/>
        <end position="559"/>
    </location>
</feature>
<evidence type="ECO:0000313" key="2">
    <source>
        <dbReference type="EMBL" id="CAB9512328.1"/>
    </source>
</evidence>
<proteinExistence type="predicted"/>
<feature type="region of interest" description="Disordered" evidence="1">
    <location>
        <begin position="1"/>
        <end position="23"/>
    </location>
</feature>
<sequence length="674" mass="74415">MKSAAKNFVRRVRSKSPFRRRKRADTLVAEIRQKEEAYLKQLNAPEDRDRAPHGQPDDVAEIEVVLESSSLDFGGAKSQGNGSQGEKPYRKDEIIPDLAASSTGSTEDPPVYSAQAAARRFMERQQKLAAGNRRKSFRDRFMRPSKSSPIPPPPQPPSPARSTKQMGLLIRGCKSSGSSSTSTTTTNDMHTPPKALERGRSRERATRGAPSSLRASSKSSQQSGGSKRTGDPIKIIPAKEDPPPKPKPHFLFGSNSGHSSQSVTGMIEVGSQSRVSDLSAPAAIIRQESLGNESIRGVRQALQKMELELAAAGNAGKRVPRDKIMNALTFVANALHRDDQKEALVKELDAWIDESVMGDRGRRVVADEEDDDGSDDDETSYSDDCSSTFDLDAFDDGGSIGPHKSQQSQGSFPDLMNRLGKFFTISDEDKTAVKQALDDLLLSEFVSDKPARSRNGSRSTRHPDSDSDGDSIGEFDPTLACSIHVPKPEDDARGRSWWRRHGIAASGVMKKENLYPMADRAPSPESKLSVPSPTGKVNPRLLKPKPSVSSGSSKSSGRSRTQRQHQPAALKERPQVRHKVHEDSDTSVGWSSLDDSEFWRKGDRYTIPKHPKASTQQVKFANPHYKLAYSNTRRPEYDRFETEFLAPKEEDEFAEWDEACLHPPENVSHRRQAV</sequence>
<keyword evidence="3" id="KW-1185">Reference proteome</keyword>
<feature type="compositionally biased region" description="Basic and acidic residues" evidence="1">
    <location>
        <begin position="570"/>
        <end position="584"/>
    </location>
</feature>
<feature type="compositionally biased region" description="Polar residues" evidence="1">
    <location>
        <begin position="253"/>
        <end position="262"/>
    </location>
</feature>
<feature type="region of interest" description="Disordered" evidence="1">
    <location>
        <begin position="508"/>
        <end position="593"/>
    </location>
</feature>
<evidence type="ECO:0000313" key="3">
    <source>
        <dbReference type="Proteomes" id="UP001153069"/>
    </source>
</evidence>
<comment type="caution">
    <text evidence="2">The sequence shown here is derived from an EMBL/GenBank/DDBJ whole genome shotgun (WGS) entry which is preliminary data.</text>
</comment>
<feature type="compositionally biased region" description="Basic and acidic residues" evidence="1">
    <location>
        <begin position="45"/>
        <end position="56"/>
    </location>
</feature>